<feature type="region of interest" description="Disordered" evidence="1">
    <location>
        <begin position="1"/>
        <end position="28"/>
    </location>
</feature>
<keyword evidence="3" id="KW-1185">Reference proteome</keyword>
<organism evidence="2 3">
    <name type="scientific">Mesocestoides corti</name>
    <name type="common">Flatworm</name>
    <dbReference type="NCBI Taxonomy" id="53468"/>
    <lineage>
        <taxon>Eukaryota</taxon>
        <taxon>Metazoa</taxon>
        <taxon>Spiralia</taxon>
        <taxon>Lophotrochozoa</taxon>
        <taxon>Platyhelminthes</taxon>
        <taxon>Cestoda</taxon>
        <taxon>Eucestoda</taxon>
        <taxon>Cyclophyllidea</taxon>
        <taxon>Mesocestoididae</taxon>
        <taxon>Mesocestoides</taxon>
    </lineage>
</organism>
<dbReference type="EMBL" id="UXSR01006168">
    <property type="protein sequence ID" value="VDD84323.1"/>
    <property type="molecule type" value="Genomic_DNA"/>
</dbReference>
<feature type="compositionally biased region" description="Gly residues" evidence="1">
    <location>
        <begin position="186"/>
        <end position="195"/>
    </location>
</feature>
<dbReference type="Proteomes" id="UP000267029">
    <property type="component" value="Unassembled WGS sequence"/>
</dbReference>
<feature type="region of interest" description="Disordered" evidence="1">
    <location>
        <begin position="184"/>
        <end position="209"/>
    </location>
</feature>
<evidence type="ECO:0000313" key="2">
    <source>
        <dbReference type="EMBL" id="VDD84323.1"/>
    </source>
</evidence>
<gene>
    <name evidence="2" type="ORF">MCOS_LOCUS10326</name>
</gene>
<sequence length="209" mass="22103">MPVFCSPPFFQQPPPPLGPNRPDCEEGRGVGLGRVSRGLSHTHTHMTFSKGGGDEADGKQELVTNRNLGDARTLYGSSLPLSTRCLLPFIMLEKGVKLSQTTADCLASVTCAHVQRPQLRLTCVHHSRERARARALPELGQSIGRASLAPCLASQARASEFSSNALVVMECLPASITLTVVTGRQQKGGGGGGDGNDARGDSTLQPANF</sequence>
<protein>
    <submittedName>
        <fullName evidence="2">Uncharacterized protein</fullName>
    </submittedName>
</protein>
<name>A0A0R3UR20_MESCO</name>
<evidence type="ECO:0000256" key="1">
    <source>
        <dbReference type="SAM" id="MobiDB-lite"/>
    </source>
</evidence>
<accession>A0A0R3UR20</accession>
<reference evidence="2 3" key="1">
    <citation type="submission" date="2018-10" db="EMBL/GenBank/DDBJ databases">
        <authorList>
            <consortium name="Pathogen Informatics"/>
        </authorList>
    </citation>
    <scope>NUCLEOTIDE SEQUENCE [LARGE SCALE GENOMIC DNA]</scope>
</reference>
<dbReference type="AlphaFoldDB" id="A0A0R3UR20"/>
<proteinExistence type="predicted"/>
<feature type="compositionally biased region" description="Pro residues" evidence="1">
    <location>
        <begin position="10"/>
        <end position="19"/>
    </location>
</feature>
<evidence type="ECO:0000313" key="3">
    <source>
        <dbReference type="Proteomes" id="UP000267029"/>
    </source>
</evidence>